<dbReference type="STRING" id="31234.E3NHA3"/>
<gene>
    <name evidence="1" type="ORF">CRE_17606</name>
</gene>
<accession>E3NHA3</accession>
<organism evidence="2">
    <name type="scientific">Caenorhabditis remanei</name>
    <name type="common">Caenorhabditis vulgaris</name>
    <dbReference type="NCBI Taxonomy" id="31234"/>
    <lineage>
        <taxon>Eukaryota</taxon>
        <taxon>Metazoa</taxon>
        <taxon>Ecdysozoa</taxon>
        <taxon>Nematoda</taxon>
        <taxon>Chromadorea</taxon>
        <taxon>Rhabditida</taxon>
        <taxon>Rhabditina</taxon>
        <taxon>Rhabditomorpha</taxon>
        <taxon>Rhabditoidea</taxon>
        <taxon>Rhabditidae</taxon>
        <taxon>Peloderinae</taxon>
        <taxon>Caenorhabditis</taxon>
    </lineage>
</organism>
<sequence length="145" mass="17239">MTSFLMTHNFYDRIFIGGVGLPRQLFYSVIGGQFRNLTSPENSALFYHLVAMKLNPWTQKLLFRKFNDTEHSGNGPKFIETQYLRCDRRSKRKLIKWEWYGDDVVMESCFIDIEKYYKLQKTYKDRGFDKWTTPSLVDVARILGN</sequence>
<dbReference type="EMBL" id="DS268671">
    <property type="protein sequence ID" value="EFO97960.1"/>
    <property type="molecule type" value="Genomic_DNA"/>
</dbReference>
<dbReference type="InParanoid" id="E3NHA3"/>
<evidence type="ECO:0000313" key="1">
    <source>
        <dbReference type="EMBL" id="EFO97960.1"/>
    </source>
</evidence>
<protein>
    <submittedName>
        <fullName evidence="1">Uncharacterized protein</fullName>
    </submittedName>
</protein>
<dbReference type="HOGENOM" id="CLU_1788647_0_0_1"/>
<keyword evidence="2" id="KW-1185">Reference proteome</keyword>
<dbReference type="OrthoDB" id="5875547at2759"/>
<dbReference type="AlphaFoldDB" id="E3NHA3"/>
<dbReference type="Proteomes" id="UP000008281">
    <property type="component" value="Unassembled WGS sequence"/>
</dbReference>
<evidence type="ECO:0000313" key="2">
    <source>
        <dbReference type="Proteomes" id="UP000008281"/>
    </source>
</evidence>
<name>E3NHA3_CAERE</name>
<proteinExistence type="predicted"/>
<reference evidence="1" key="1">
    <citation type="submission" date="2007-07" db="EMBL/GenBank/DDBJ databases">
        <title>PCAP assembly of the Caenorhabditis remanei genome.</title>
        <authorList>
            <consortium name="The Caenorhabditis remanei Sequencing Consortium"/>
            <person name="Wilson R.K."/>
        </authorList>
    </citation>
    <scope>NUCLEOTIDE SEQUENCE [LARGE SCALE GENOMIC DNA]</scope>
    <source>
        <strain evidence="1">PB4641</strain>
    </source>
</reference>
<dbReference type="eggNOG" id="KOG2294">
    <property type="taxonomic scope" value="Eukaryota"/>
</dbReference>